<keyword evidence="2" id="KW-1185">Reference proteome</keyword>
<sequence>MNDLLLEKKFYEYQSASGEANKEVIKHQIAEAIFCYECDAKWKPCAYPPDLSIIQSKTVPCQGSCVTSYNPYDGNILYRTCSDALDPVAHLGGQFGTFNGNDGNLYYLCNTE</sequence>
<comment type="caution">
    <text evidence="1">The sequence shown here is derived from an EMBL/GenBank/DDBJ whole genome shotgun (WGS) entry which is preliminary data.</text>
</comment>
<organism evidence="1 2">
    <name type="scientific">Brachionus calyciflorus</name>
    <dbReference type="NCBI Taxonomy" id="104777"/>
    <lineage>
        <taxon>Eukaryota</taxon>
        <taxon>Metazoa</taxon>
        <taxon>Spiralia</taxon>
        <taxon>Gnathifera</taxon>
        <taxon>Rotifera</taxon>
        <taxon>Eurotatoria</taxon>
        <taxon>Monogononta</taxon>
        <taxon>Pseudotrocha</taxon>
        <taxon>Ploima</taxon>
        <taxon>Brachionidae</taxon>
        <taxon>Brachionus</taxon>
    </lineage>
</organism>
<dbReference type="EMBL" id="CAJNOC010004338">
    <property type="protein sequence ID" value="CAF1018102.1"/>
    <property type="molecule type" value="Genomic_DNA"/>
</dbReference>
<dbReference type="AlphaFoldDB" id="A0A814HZ40"/>
<accession>A0A814HZ40</accession>
<feature type="non-terminal residue" evidence="1">
    <location>
        <position position="1"/>
    </location>
</feature>
<dbReference type="OrthoDB" id="10159759at2759"/>
<protein>
    <submittedName>
        <fullName evidence="1">Uncharacterized protein</fullName>
    </submittedName>
</protein>
<reference evidence="1" key="1">
    <citation type="submission" date="2021-02" db="EMBL/GenBank/DDBJ databases">
        <authorList>
            <person name="Nowell W R."/>
        </authorList>
    </citation>
    <scope>NUCLEOTIDE SEQUENCE</scope>
    <source>
        <strain evidence="1">Ploen Becks lab</strain>
    </source>
</reference>
<evidence type="ECO:0000313" key="2">
    <source>
        <dbReference type="Proteomes" id="UP000663879"/>
    </source>
</evidence>
<evidence type="ECO:0000313" key="1">
    <source>
        <dbReference type="EMBL" id="CAF1018102.1"/>
    </source>
</evidence>
<name>A0A814HZ40_9BILA</name>
<proteinExistence type="predicted"/>
<gene>
    <name evidence="1" type="ORF">OXX778_LOCUS17237</name>
</gene>
<dbReference type="Proteomes" id="UP000663879">
    <property type="component" value="Unassembled WGS sequence"/>
</dbReference>